<dbReference type="PROSITE" id="PS51257">
    <property type="entry name" value="PROKAR_LIPOPROTEIN"/>
    <property type="match status" value="1"/>
</dbReference>
<gene>
    <name evidence="4" type="primary">LOC136088783</name>
</gene>
<reference evidence="4" key="1">
    <citation type="submission" date="2025-08" db="UniProtKB">
        <authorList>
            <consortium name="RefSeq"/>
        </authorList>
    </citation>
    <scope>IDENTIFICATION</scope>
</reference>
<evidence type="ECO:0000313" key="4">
    <source>
        <dbReference type="RefSeq" id="XP_065669577.1"/>
    </source>
</evidence>
<keyword evidence="3" id="KW-1185">Reference proteome</keyword>
<feature type="region of interest" description="Disordered" evidence="1">
    <location>
        <begin position="90"/>
        <end position="124"/>
    </location>
</feature>
<evidence type="ECO:0000256" key="2">
    <source>
        <dbReference type="SAM" id="SignalP"/>
    </source>
</evidence>
<keyword evidence="2" id="KW-0732">Signal</keyword>
<feature type="chain" id="PRO_5045154038" evidence="2">
    <location>
        <begin position="26"/>
        <end position="124"/>
    </location>
</feature>
<accession>A0ABM4D5K7</accession>
<name>A0ABM4D5K7_HYDVU</name>
<organism evidence="3 4">
    <name type="scientific">Hydra vulgaris</name>
    <name type="common">Hydra</name>
    <name type="synonym">Hydra attenuata</name>
    <dbReference type="NCBI Taxonomy" id="6087"/>
    <lineage>
        <taxon>Eukaryota</taxon>
        <taxon>Metazoa</taxon>
        <taxon>Cnidaria</taxon>
        <taxon>Hydrozoa</taxon>
        <taxon>Hydroidolina</taxon>
        <taxon>Anthoathecata</taxon>
        <taxon>Aplanulata</taxon>
        <taxon>Hydridae</taxon>
        <taxon>Hydra</taxon>
    </lineage>
</organism>
<protein>
    <submittedName>
        <fullName evidence="4">Uncharacterized protein LOC136088783 isoform X1</fullName>
    </submittedName>
</protein>
<dbReference type="Proteomes" id="UP001652625">
    <property type="component" value="Chromosome 12"/>
</dbReference>
<dbReference type="GeneID" id="136088783"/>
<evidence type="ECO:0000313" key="3">
    <source>
        <dbReference type="Proteomes" id="UP001652625"/>
    </source>
</evidence>
<proteinExistence type="predicted"/>
<dbReference type="RefSeq" id="XP_065669577.1">
    <property type="nucleotide sequence ID" value="XM_065813505.1"/>
</dbReference>
<feature type="signal peptide" evidence="2">
    <location>
        <begin position="1"/>
        <end position="25"/>
    </location>
</feature>
<evidence type="ECO:0000256" key="1">
    <source>
        <dbReference type="SAM" id="MobiDB-lite"/>
    </source>
</evidence>
<sequence length="124" mass="14131">MRIHYSSFAILIFYYNLLTLGSCTSSTIISCSSATTVPPAQPSAELIYEAYRIYRTQHPGPTSNRSYLRWIWFGGKDDLLFRWPYYPPNRSAGDSSRGTASGLSRRGRHRRNGGSHYVNFNINN</sequence>